<keyword evidence="1" id="KW-0472">Membrane</keyword>
<dbReference type="AlphaFoldDB" id="A0A9D9DSI1"/>
<reference evidence="2" key="1">
    <citation type="submission" date="2020-10" db="EMBL/GenBank/DDBJ databases">
        <authorList>
            <person name="Gilroy R."/>
        </authorList>
    </citation>
    <scope>NUCLEOTIDE SEQUENCE</scope>
    <source>
        <strain evidence="2">2889</strain>
    </source>
</reference>
<keyword evidence="1" id="KW-0812">Transmembrane</keyword>
<evidence type="ECO:0008006" key="4">
    <source>
        <dbReference type="Google" id="ProtNLM"/>
    </source>
</evidence>
<comment type="caution">
    <text evidence="2">The sequence shown here is derived from an EMBL/GenBank/DDBJ whole genome shotgun (WGS) entry which is preliminary data.</text>
</comment>
<name>A0A9D9DSI1_9BACT</name>
<feature type="transmembrane region" description="Helical" evidence="1">
    <location>
        <begin position="23"/>
        <end position="52"/>
    </location>
</feature>
<organism evidence="2 3">
    <name type="scientific">Candidatus Pullibacteroides excrementavium</name>
    <dbReference type="NCBI Taxonomy" id="2840905"/>
    <lineage>
        <taxon>Bacteria</taxon>
        <taxon>Pseudomonadati</taxon>
        <taxon>Bacteroidota</taxon>
        <taxon>Bacteroidia</taxon>
        <taxon>Bacteroidales</taxon>
        <taxon>Candidatus Pullibacteroides</taxon>
    </lineage>
</organism>
<reference evidence="2" key="2">
    <citation type="journal article" date="2021" name="PeerJ">
        <title>Extensive microbial diversity within the chicken gut microbiome revealed by metagenomics and culture.</title>
        <authorList>
            <person name="Gilroy R."/>
            <person name="Ravi A."/>
            <person name="Getino M."/>
            <person name="Pursley I."/>
            <person name="Horton D.L."/>
            <person name="Alikhan N.F."/>
            <person name="Baker D."/>
            <person name="Gharbi K."/>
            <person name="Hall N."/>
            <person name="Watson M."/>
            <person name="Adriaenssens E.M."/>
            <person name="Foster-Nyarko E."/>
            <person name="Jarju S."/>
            <person name="Secka A."/>
            <person name="Antonio M."/>
            <person name="Oren A."/>
            <person name="Chaudhuri R.R."/>
            <person name="La Ragione R."/>
            <person name="Hildebrand F."/>
            <person name="Pallen M.J."/>
        </authorList>
    </citation>
    <scope>NUCLEOTIDE SEQUENCE</scope>
    <source>
        <strain evidence="2">2889</strain>
    </source>
</reference>
<gene>
    <name evidence="2" type="ORF">IAB08_06200</name>
</gene>
<evidence type="ECO:0000313" key="2">
    <source>
        <dbReference type="EMBL" id="MBO8432866.1"/>
    </source>
</evidence>
<feature type="transmembrane region" description="Helical" evidence="1">
    <location>
        <begin position="64"/>
        <end position="91"/>
    </location>
</feature>
<dbReference type="EMBL" id="JADIMZ010000093">
    <property type="protein sequence ID" value="MBO8432866.1"/>
    <property type="molecule type" value="Genomic_DNA"/>
</dbReference>
<keyword evidence="1" id="KW-1133">Transmembrane helix</keyword>
<proteinExistence type="predicted"/>
<sequence length="94" mass="10419">METNNTQRPIIVQERPRTNGMGIAGFVMSLITLFFGWIPFFGWVAWVLSLVFSFIGVFKRPRGLAIAGLILSIVGLIFIVFLYALIAALAADEL</sequence>
<dbReference type="Proteomes" id="UP000823612">
    <property type="component" value="Unassembled WGS sequence"/>
</dbReference>
<evidence type="ECO:0000313" key="3">
    <source>
        <dbReference type="Proteomes" id="UP000823612"/>
    </source>
</evidence>
<evidence type="ECO:0000256" key="1">
    <source>
        <dbReference type="SAM" id="Phobius"/>
    </source>
</evidence>
<accession>A0A9D9DSI1</accession>
<protein>
    <recommendedName>
        <fullName evidence="4">DUF4190 domain-containing protein</fullName>
    </recommendedName>
</protein>